<dbReference type="InterPro" id="IPR000595">
    <property type="entry name" value="cNMP-bd_dom"/>
</dbReference>
<dbReference type="PANTHER" id="PTHR23011">
    <property type="entry name" value="CYCLIC NUCLEOTIDE-BINDING DOMAIN CONTAINING PROTEIN"/>
    <property type="match status" value="1"/>
</dbReference>
<sequence length="675" mass="75459">MPQQDLHRPLTSHADEARIDARKFLNERAQKQFYKDFRDGIEYLEQQKVRDAASRQQSRQPSKFLITALDMARPSIDPTRAPSLMMTRPSITDDEIAEDEPDEYSSSPQIMIRVSSDDEGLPEQQQTEQQKEQQPLHLPNPLQMKQLPRPTALSVTKQQSRRGSTIESRSASVVSTRKKGTSTRAAAKLRRAFVLVRHFIRFVKILAKPLSRMFEKGWDYYDAFRDEPTDLRNHSLISATGLAASIGNVGISAAASLLMISGSPNSSITQPMQQQYSGSLPDTMRDLLKKKPMDRTSHDIAMLQYFFTPMRAFAKWPVEGQMHFLKVGRYERWGANRMLVREGDPVGNMYIMINGNASVLQNQKNDENAPKRPNGDKAVFFDKTLMMVVAELGAGACIGELAFVSNIPKRSATIMTKTACEFLSVDKAAVDFVLGMSRAQSDQRNLKLLSRFPILKTMSADPATLMRYCTFKKYMSESVVSAEGAATGNAAVHFILSGHCRVIKVLPFVQLKLPNGSAVLKAPPPGVDINSPKFVETLPSNMSIVHRPIVVKIINVGEMFGEGPIPGLVYTTEGETGRHGISQRLSWDNVSVVTSSCVECLSILTVDFRMFATDLTKAKLAEMDSNSQRLSLDDVASEFSNNRRWYGYKRGVLMEVVRTSARLQDLMKRLDGETT</sequence>
<evidence type="ECO:0000259" key="2">
    <source>
        <dbReference type="PROSITE" id="PS50042"/>
    </source>
</evidence>
<evidence type="ECO:0000313" key="4">
    <source>
        <dbReference type="Proteomes" id="UP000319731"/>
    </source>
</evidence>
<feature type="compositionally biased region" description="Polar residues" evidence="1">
    <location>
        <begin position="153"/>
        <end position="175"/>
    </location>
</feature>
<protein>
    <recommendedName>
        <fullName evidence="2">Cyclic nucleotide-binding domain-containing protein</fullName>
    </recommendedName>
</protein>
<keyword evidence="4" id="KW-1185">Reference proteome</keyword>
<gene>
    <name evidence="3" type="ORF">SmJEL517_g02509</name>
</gene>
<proteinExistence type="predicted"/>
<organism evidence="3 4">
    <name type="scientific">Synchytrium microbalum</name>
    <dbReference type="NCBI Taxonomy" id="1806994"/>
    <lineage>
        <taxon>Eukaryota</taxon>
        <taxon>Fungi</taxon>
        <taxon>Fungi incertae sedis</taxon>
        <taxon>Chytridiomycota</taxon>
        <taxon>Chytridiomycota incertae sedis</taxon>
        <taxon>Chytridiomycetes</taxon>
        <taxon>Synchytriales</taxon>
        <taxon>Synchytriaceae</taxon>
        <taxon>Synchytrium</taxon>
    </lineage>
</organism>
<dbReference type="STRING" id="1806994.A0A507C7G9"/>
<dbReference type="OrthoDB" id="166212at2759"/>
<dbReference type="PROSITE" id="PS50042">
    <property type="entry name" value="CNMP_BINDING_3"/>
    <property type="match status" value="1"/>
</dbReference>
<accession>A0A507C7G9</accession>
<dbReference type="InterPro" id="IPR014710">
    <property type="entry name" value="RmlC-like_jellyroll"/>
</dbReference>
<reference evidence="3 4" key="1">
    <citation type="journal article" date="2019" name="Sci. Rep.">
        <title>Comparative genomics of chytrid fungi reveal insights into the obligate biotrophic and pathogenic lifestyle of Synchytrium endobioticum.</title>
        <authorList>
            <person name="van de Vossenberg B.T.L.H."/>
            <person name="Warris S."/>
            <person name="Nguyen H.D.T."/>
            <person name="van Gent-Pelzer M.P.E."/>
            <person name="Joly D.L."/>
            <person name="van de Geest H.C."/>
            <person name="Bonants P.J.M."/>
            <person name="Smith D.S."/>
            <person name="Levesque C.A."/>
            <person name="van der Lee T.A.J."/>
        </authorList>
    </citation>
    <scope>NUCLEOTIDE SEQUENCE [LARGE SCALE GENOMIC DNA]</scope>
    <source>
        <strain evidence="3 4">JEL517</strain>
    </source>
</reference>
<dbReference type="SUPFAM" id="SSF51206">
    <property type="entry name" value="cAMP-binding domain-like"/>
    <property type="match status" value="1"/>
</dbReference>
<dbReference type="PANTHER" id="PTHR23011:SF28">
    <property type="entry name" value="CYCLIC NUCLEOTIDE-BINDING DOMAIN CONTAINING PROTEIN"/>
    <property type="match status" value="1"/>
</dbReference>
<dbReference type="SMART" id="SM00100">
    <property type="entry name" value="cNMP"/>
    <property type="match status" value="1"/>
</dbReference>
<dbReference type="AlphaFoldDB" id="A0A507C7G9"/>
<dbReference type="Pfam" id="PF00027">
    <property type="entry name" value="cNMP_binding"/>
    <property type="match status" value="1"/>
</dbReference>
<feature type="compositionally biased region" description="Acidic residues" evidence="1">
    <location>
        <begin position="92"/>
        <end position="103"/>
    </location>
</feature>
<feature type="domain" description="Cyclic nucleotide-binding" evidence="2">
    <location>
        <begin position="330"/>
        <end position="435"/>
    </location>
</feature>
<dbReference type="Gene3D" id="2.60.120.10">
    <property type="entry name" value="Jelly Rolls"/>
    <property type="match status" value="2"/>
</dbReference>
<evidence type="ECO:0000256" key="1">
    <source>
        <dbReference type="SAM" id="MobiDB-lite"/>
    </source>
</evidence>
<comment type="caution">
    <text evidence="3">The sequence shown here is derived from an EMBL/GenBank/DDBJ whole genome shotgun (WGS) entry which is preliminary data.</text>
</comment>
<dbReference type="CDD" id="cd00038">
    <property type="entry name" value="CAP_ED"/>
    <property type="match status" value="1"/>
</dbReference>
<dbReference type="InterPro" id="IPR018490">
    <property type="entry name" value="cNMP-bd_dom_sf"/>
</dbReference>
<dbReference type="Proteomes" id="UP000319731">
    <property type="component" value="Unassembled WGS sequence"/>
</dbReference>
<feature type="region of interest" description="Disordered" evidence="1">
    <location>
        <begin position="75"/>
        <end position="179"/>
    </location>
</feature>
<dbReference type="EMBL" id="QEAO01000010">
    <property type="protein sequence ID" value="TPX35089.1"/>
    <property type="molecule type" value="Genomic_DNA"/>
</dbReference>
<name>A0A507C7G9_9FUNG</name>
<dbReference type="RefSeq" id="XP_031025674.1">
    <property type="nucleotide sequence ID" value="XM_031168437.1"/>
</dbReference>
<evidence type="ECO:0000313" key="3">
    <source>
        <dbReference type="EMBL" id="TPX35089.1"/>
    </source>
</evidence>
<dbReference type="GeneID" id="42003734"/>